<feature type="region of interest" description="Disordered" evidence="1">
    <location>
        <begin position="23"/>
        <end position="43"/>
    </location>
</feature>
<protein>
    <recommendedName>
        <fullName evidence="4">YtzI protein</fullName>
    </recommendedName>
</protein>
<dbReference type="EMBL" id="BRZA01000002">
    <property type="protein sequence ID" value="GLC88984.1"/>
    <property type="molecule type" value="Genomic_DNA"/>
</dbReference>
<accession>A0ABQ5NLS2</accession>
<gene>
    <name evidence="2" type="ORF">LYSBPC_21110</name>
</gene>
<proteinExistence type="predicted"/>
<evidence type="ECO:0000256" key="1">
    <source>
        <dbReference type="SAM" id="MobiDB-lite"/>
    </source>
</evidence>
<sequence length="67" mass="6882">MGFFIMLIVGGLVIGIVGSQIKTGKQGSSHSQTSHTNDTLPPTTFVAEQDTSVADCTDTSSSSSSCD</sequence>
<evidence type="ECO:0008006" key="4">
    <source>
        <dbReference type="Google" id="ProtNLM"/>
    </source>
</evidence>
<dbReference type="RefSeq" id="WP_264988736.1">
    <property type="nucleotide sequence ID" value="NZ_BRZA01000002.1"/>
</dbReference>
<keyword evidence="3" id="KW-1185">Reference proteome</keyword>
<name>A0ABQ5NLS2_9BACI</name>
<dbReference type="Proteomes" id="UP001065593">
    <property type="component" value="Unassembled WGS sequence"/>
</dbReference>
<comment type="caution">
    <text evidence="2">The sequence shown here is derived from an EMBL/GenBank/DDBJ whole genome shotgun (WGS) entry which is preliminary data.</text>
</comment>
<feature type="compositionally biased region" description="Polar residues" evidence="1">
    <location>
        <begin position="23"/>
        <end position="42"/>
    </location>
</feature>
<evidence type="ECO:0000313" key="2">
    <source>
        <dbReference type="EMBL" id="GLC88984.1"/>
    </source>
</evidence>
<evidence type="ECO:0000313" key="3">
    <source>
        <dbReference type="Proteomes" id="UP001065593"/>
    </source>
</evidence>
<reference evidence="2" key="1">
    <citation type="submission" date="2022-08" db="EMBL/GenBank/DDBJ databases">
        <title>Draft genome sequence of Lysinibacillus sp. strain KH24.</title>
        <authorList>
            <person name="Kanbe H."/>
            <person name="Itoh H."/>
        </authorList>
    </citation>
    <scope>NUCLEOTIDE SEQUENCE</scope>
    <source>
        <strain evidence="2">KH24</strain>
    </source>
</reference>
<organism evidence="2 3">
    <name type="scientific">Lysinibacillus piscis</name>
    <dbReference type="NCBI Taxonomy" id="2518931"/>
    <lineage>
        <taxon>Bacteria</taxon>
        <taxon>Bacillati</taxon>
        <taxon>Bacillota</taxon>
        <taxon>Bacilli</taxon>
        <taxon>Bacillales</taxon>
        <taxon>Bacillaceae</taxon>
        <taxon>Lysinibacillus</taxon>
    </lineage>
</organism>